<dbReference type="EMBL" id="JACOOI010000078">
    <property type="protein sequence ID" value="MBC5646673.1"/>
    <property type="molecule type" value="Genomic_DNA"/>
</dbReference>
<name>A0ABR7EAI2_9BACT</name>
<evidence type="ECO:0000313" key="2">
    <source>
        <dbReference type="Proteomes" id="UP000644010"/>
    </source>
</evidence>
<accession>A0ABR7EAI2</accession>
<protein>
    <submittedName>
        <fullName evidence="1">Uncharacterized protein</fullName>
    </submittedName>
</protein>
<gene>
    <name evidence="1" type="ORF">H8S77_27875</name>
</gene>
<dbReference type="RefSeq" id="WP_186962087.1">
    <property type="nucleotide sequence ID" value="NZ_JACOOI010000078.1"/>
</dbReference>
<keyword evidence="2" id="KW-1185">Reference proteome</keyword>
<evidence type="ECO:0000313" key="1">
    <source>
        <dbReference type="EMBL" id="MBC5646673.1"/>
    </source>
</evidence>
<reference evidence="1 2" key="1">
    <citation type="submission" date="2020-08" db="EMBL/GenBank/DDBJ databases">
        <title>Genome public.</title>
        <authorList>
            <person name="Liu C."/>
            <person name="Sun Q."/>
        </authorList>
    </citation>
    <scope>NUCLEOTIDE SEQUENCE [LARGE SCALE GENOMIC DNA]</scope>
    <source>
        <strain evidence="1 2">BX2</strain>
    </source>
</reference>
<proteinExistence type="predicted"/>
<comment type="caution">
    <text evidence="1">The sequence shown here is derived from an EMBL/GenBank/DDBJ whole genome shotgun (WGS) entry which is preliminary data.</text>
</comment>
<organism evidence="1 2">
    <name type="scientific">Parabacteroides segnis</name>
    <dbReference type="NCBI Taxonomy" id="2763058"/>
    <lineage>
        <taxon>Bacteria</taxon>
        <taxon>Pseudomonadati</taxon>
        <taxon>Bacteroidota</taxon>
        <taxon>Bacteroidia</taxon>
        <taxon>Bacteroidales</taxon>
        <taxon>Tannerellaceae</taxon>
        <taxon>Parabacteroides</taxon>
    </lineage>
</organism>
<sequence length="314" mass="37483">MDKKILIPMDIYKEIYPWLIEDTGYKPVMFCMEFHNMVEDYEYNLECLKEEELLTSNQFDILYNHALKVCNYLIFDLVYWRELYDMSPFINLKLKQLQDSWNQHIKTHLHFQKNDENVYFSFIFLTGLYIKYKITQGLFDISCPSTMNVDLENKEIIRIEILELYKFLRTEIKDTQKNMVEIRYNGKKLLIKNTENWFTQTISRHLDSSVSEKDATIAPSNNNSYYRPGRKGRKPDVSYLTLVISAYRLIKRLSFSNKGLTNVEGYFILDFLKFLNAIEEGSKKDDILNLRATIKNLLNKNYEPEWFDDVLLST</sequence>
<dbReference type="Proteomes" id="UP000644010">
    <property type="component" value="Unassembled WGS sequence"/>
</dbReference>